<dbReference type="GO" id="GO:0016042">
    <property type="term" value="P:lipid catabolic process"/>
    <property type="evidence" value="ECO:0007669"/>
    <property type="project" value="UniProtKB-UniRule"/>
</dbReference>
<evidence type="ECO:0000256" key="2">
    <source>
        <dbReference type="ARBA" id="ARBA00022737"/>
    </source>
</evidence>
<evidence type="ECO:0000256" key="4">
    <source>
        <dbReference type="ARBA" id="ARBA00022963"/>
    </source>
</evidence>
<evidence type="ECO:0000256" key="1">
    <source>
        <dbReference type="ARBA" id="ARBA00022614"/>
    </source>
</evidence>
<dbReference type="InterPro" id="IPR016024">
    <property type="entry name" value="ARM-type_fold"/>
</dbReference>
<comment type="function">
    <text evidence="7">Lipolytic acyl hydrolase (LAH).</text>
</comment>
<evidence type="ECO:0000256" key="7">
    <source>
        <dbReference type="RuleBase" id="RU361262"/>
    </source>
</evidence>
<dbReference type="OrthoDB" id="630895at2759"/>
<feature type="active site" description="Proton acceptor" evidence="6">
    <location>
        <position position="761"/>
    </location>
</feature>
<dbReference type="SUPFAM" id="SSF52058">
    <property type="entry name" value="L domain-like"/>
    <property type="match status" value="1"/>
</dbReference>
<dbReference type="CDD" id="cd07211">
    <property type="entry name" value="Pat_PNPLA8"/>
    <property type="match status" value="1"/>
</dbReference>
<dbReference type="PROSITE" id="PS51635">
    <property type="entry name" value="PNPLA"/>
    <property type="match status" value="1"/>
</dbReference>
<dbReference type="InterPro" id="IPR016035">
    <property type="entry name" value="Acyl_Trfase/lysoPLipase"/>
</dbReference>
<feature type="short sequence motif" description="GXGXXG" evidence="6">
    <location>
        <begin position="535"/>
        <end position="540"/>
    </location>
</feature>
<evidence type="ECO:0000259" key="9">
    <source>
        <dbReference type="PROSITE" id="PS51635"/>
    </source>
</evidence>
<dbReference type="InterPro" id="IPR011989">
    <property type="entry name" value="ARM-like"/>
</dbReference>
<dbReference type="GO" id="GO:0006631">
    <property type="term" value="P:fatty acid metabolic process"/>
    <property type="evidence" value="ECO:0007669"/>
    <property type="project" value="TreeGrafter"/>
</dbReference>
<dbReference type="InterPro" id="IPR003591">
    <property type="entry name" value="Leu-rich_rpt_typical-subtyp"/>
</dbReference>
<feature type="domain" description="PNPLA" evidence="9">
    <location>
        <begin position="531"/>
        <end position="774"/>
    </location>
</feature>
<dbReference type="Pfam" id="PF13855">
    <property type="entry name" value="LRR_8"/>
    <property type="match status" value="1"/>
</dbReference>
<accession>A0A6A1W9E3</accession>
<dbReference type="Gene3D" id="3.80.10.10">
    <property type="entry name" value="Ribonuclease Inhibitor"/>
    <property type="match status" value="1"/>
</dbReference>
<dbReference type="SUPFAM" id="SSF52151">
    <property type="entry name" value="FabD/lysophospholipase-like"/>
    <property type="match status" value="1"/>
</dbReference>
<evidence type="ECO:0000313" key="11">
    <source>
        <dbReference type="Proteomes" id="UP000516437"/>
    </source>
</evidence>
<comment type="caution">
    <text evidence="10">The sequence shown here is derived from an EMBL/GenBank/DDBJ whole genome shotgun (WGS) entry which is preliminary data.</text>
</comment>
<dbReference type="GO" id="GO:0016020">
    <property type="term" value="C:membrane"/>
    <property type="evidence" value="ECO:0007669"/>
    <property type="project" value="TreeGrafter"/>
</dbReference>
<dbReference type="Pfam" id="PF01734">
    <property type="entry name" value="Patatin"/>
    <property type="match status" value="1"/>
</dbReference>
<dbReference type="SUPFAM" id="SSF48371">
    <property type="entry name" value="ARM repeat"/>
    <property type="match status" value="1"/>
</dbReference>
<protein>
    <recommendedName>
        <fullName evidence="7">Patatin</fullName>
        <ecNumber evidence="7">3.1.1.-</ecNumber>
    </recommendedName>
</protein>
<dbReference type="EMBL" id="RXIC02000020">
    <property type="protein sequence ID" value="KAB1221841.1"/>
    <property type="molecule type" value="Genomic_DNA"/>
</dbReference>
<evidence type="ECO:0000256" key="3">
    <source>
        <dbReference type="ARBA" id="ARBA00022801"/>
    </source>
</evidence>
<dbReference type="InterPro" id="IPR032675">
    <property type="entry name" value="LRR_dom_sf"/>
</dbReference>
<dbReference type="Pfam" id="PF00514">
    <property type="entry name" value="Arm"/>
    <property type="match status" value="1"/>
</dbReference>
<dbReference type="SMART" id="SM00369">
    <property type="entry name" value="LRR_TYP"/>
    <property type="match status" value="3"/>
</dbReference>
<dbReference type="GO" id="GO:0004620">
    <property type="term" value="F:phospholipase activity"/>
    <property type="evidence" value="ECO:0007669"/>
    <property type="project" value="InterPro"/>
</dbReference>
<keyword evidence="3 6" id="KW-0378">Hydrolase</keyword>
<keyword evidence="2" id="KW-0677">Repeat</keyword>
<dbReference type="InterPro" id="IPR001611">
    <property type="entry name" value="Leu-rich_rpt"/>
</dbReference>
<feature type="short sequence motif" description="DGA/G" evidence="6">
    <location>
        <begin position="761"/>
        <end position="763"/>
    </location>
</feature>
<gene>
    <name evidence="10" type="ORF">CJ030_MR2G004009</name>
</gene>
<dbReference type="EC" id="3.1.1.-" evidence="7"/>
<keyword evidence="1" id="KW-0433">Leucine-rich repeat</keyword>
<dbReference type="Gene3D" id="3.40.1090.10">
    <property type="entry name" value="Cytosolic phospholipase A2 catalytic domain"/>
    <property type="match status" value="1"/>
</dbReference>
<feature type="short sequence motif" description="GXSXG" evidence="6">
    <location>
        <begin position="567"/>
        <end position="571"/>
    </location>
</feature>
<keyword evidence="11" id="KW-1185">Reference proteome</keyword>
<evidence type="ECO:0000256" key="6">
    <source>
        <dbReference type="PROSITE-ProRule" id="PRU01161"/>
    </source>
</evidence>
<dbReference type="Proteomes" id="UP000516437">
    <property type="component" value="Chromosome 2"/>
</dbReference>
<proteinExistence type="inferred from homology"/>
<dbReference type="PANTHER" id="PTHR24185:SF1">
    <property type="entry name" value="CALCIUM-INDEPENDENT PHOSPHOLIPASE A2-GAMMA"/>
    <property type="match status" value="1"/>
</dbReference>
<keyword evidence="4 6" id="KW-0442">Lipid degradation</keyword>
<evidence type="ECO:0000256" key="8">
    <source>
        <dbReference type="SAM" id="MobiDB-lite"/>
    </source>
</evidence>
<dbReference type="InterPro" id="IPR000225">
    <property type="entry name" value="Armadillo"/>
</dbReference>
<dbReference type="InterPro" id="IPR045217">
    <property type="entry name" value="PNPLA8-like"/>
</dbReference>
<evidence type="ECO:0000256" key="5">
    <source>
        <dbReference type="ARBA" id="ARBA00023098"/>
    </source>
</evidence>
<sequence>MSWGLGWKRPSEIFHLRLNYGNEEPEENPDCTYSSSSSVASIVAQDQEIGFRIELEWSAGDDEDQVALRLQSQLMVALPMPQDTVEVELRPKDVGAEAEENVVVEMRVVKRRERLRAVTMTKPAGSGQQSDGTGVLTRLLKSNLALPMPGVTDGVSDCGEHWKSVTVLSLCGCGLSLFPVEVTRLPYLEKLYVDNNKLTLLPSELGELKSLKVLRVDYNMLVSVPVELRQCVELEELSLEHNKLVRPLLDFRAMAELQVLRLFGNPLEFLPEILPLHKLRHLSLANIKIVADENLRSVNVQIETENNSLFQSRHKLSAFFSLIFRFSSCHHPLLASALAKIMQDQGNRVVVGKDENAVRQLISMMSSDNNHVVEQACSALSALAADVSVAMQLMKADIMQPIETVLKSVGQDEVISVLQVVVKLAFASDTVAQKMFSKDILKSLKLLCAHKNTEIQRLALLAIGNLAFCLENRSILVTSESLRELLLRLTVAPGPRVNKAAARALAILGENENLRRAIKGRPVAKQGLRILSMDGGGMKGMATVQILKEIEKGTGKRIHELFDLICGTSTGGMLAVALGIKLMTLEECEEIYKNLGKLVFADTVPKDNEAATWREKLDQLYKSSSQNFRVVVHGSKHSADQFQRLLKELCADDNGDLLIESAVKNVPKVFVVSTLVSVMPAQPFIFRNYQYPAGTLEVPLAISESSGISMQGSPITGAQVGYKRSAFIGSCKHEVWQAIRASSAAPYYLDDFSDDVLRWQDGAIVANNPTIFAIREAQLLWPDTRIDCLVSIGCGSVPTRARKGGWRYLDTGQVLIESACSVDRVEEALSTLLPMLPEIQYFRFNPVDERCDMELDETDPAIWLKLEAAVEEYIQNNSPAFKKVCERLLLPYQNDDKWSENMRLQHHPNAKGSSLDANGPSLGWRRNVLLVEASHSPDSGRTAYHARALESFCLRTGIRLSLIQGISGIVKTVPASTFPTPFSSPLFTGSFPSSPLLYSPDFGPQKVGRIDMVPPLSLDGQSGKAAASPPKSPSGPRQLSLPVQSLHEKLQNSPQVGIIHLSLQNDSIGAIFSWQNDVFVVAEPGELAEKFVQSVKLSFLSEMRRHRRKNASLLSNISTVSDLVAFRPYFQIGGIVHRYIGRQTQVMEDDREIGAYMFRRTVPSMHLTPDDVRWMVGAWRDRIIICTGTCGPNPTLIKAFLDSGAKAVVCSSTEPPEMQLATFNGSGDFNTLENGKFEIGEEEAEDDEAELPSPVSDWEDSDPEKSGDRSTGFWDEDEEELSQFVCELYDLLFQDGASVDVALQHALASHRRLRYLCHLPSRQ</sequence>
<reference evidence="10 11" key="1">
    <citation type="journal article" date="2019" name="Plant Biotechnol. J.">
        <title>The red bayberry genome and genetic basis of sex determination.</title>
        <authorList>
            <person name="Jia H.M."/>
            <person name="Jia H.J."/>
            <person name="Cai Q.L."/>
            <person name="Wang Y."/>
            <person name="Zhao H.B."/>
            <person name="Yang W.F."/>
            <person name="Wang G.Y."/>
            <person name="Li Y.H."/>
            <person name="Zhan D.L."/>
            <person name="Shen Y.T."/>
            <person name="Niu Q.F."/>
            <person name="Chang L."/>
            <person name="Qiu J."/>
            <person name="Zhao L."/>
            <person name="Xie H.B."/>
            <person name="Fu W.Y."/>
            <person name="Jin J."/>
            <person name="Li X.W."/>
            <person name="Jiao Y."/>
            <person name="Zhou C.C."/>
            <person name="Tu T."/>
            <person name="Chai C.Y."/>
            <person name="Gao J.L."/>
            <person name="Fan L.J."/>
            <person name="van de Weg E."/>
            <person name="Wang J.Y."/>
            <person name="Gao Z.S."/>
        </authorList>
    </citation>
    <scope>NUCLEOTIDE SEQUENCE [LARGE SCALE GENOMIC DNA]</scope>
    <source>
        <tissue evidence="10">Leaves</tissue>
    </source>
</reference>
<name>A0A6A1W9E3_9ROSI</name>
<evidence type="ECO:0000313" key="10">
    <source>
        <dbReference type="EMBL" id="KAB1221841.1"/>
    </source>
</evidence>
<feature type="active site" description="Nucleophile" evidence="6">
    <location>
        <position position="569"/>
    </location>
</feature>
<dbReference type="InterPro" id="IPR002641">
    <property type="entry name" value="PNPLA_dom"/>
</dbReference>
<feature type="region of interest" description="Disordered" evidence="8">
    <location>
        <begin position="1241"/>
        <end position="1274"/>
    </location>
</feature>
<comment type="domain">
    <text evidence="7">The nitrogen atoms of the two glycine residues in the GGXR motif define the oxyanion hole, and stabilize the oxyanion that forms during the nucleophilic attack by the catalytic serine during substrate cleavage.</text>
</comment>
<comment type="similarity">
    <text evidence="7">Belongs to the patatin family.</text>
</comment>
<feature type="region of interest" description="Disordered" evidence="8">
    <location>
        <begin position="1018"/>
        <end position="1039"/>
    </location>
</feature>
<dbReference type="Gene3D" id="1.25.10.10">
    <property type="entry name" value="Leucine-rich Repeat Variant"/>
    <property type="match status" value="1"/>
</dbReference>
<feature type="compositionally biased region" description="Acidic residues" evidence="8">
    <location>
        <begin position="1241"/>
        <end position="1250"/>
    </location>
</feature>
<dbReference type="PANTHER" id="PTHR24185">
    <property type="entry name" value="CALCIUM-INDEPENDENT PHOSPHOLIPASE A2-GAMMA"/>
    <property type="match status" value="1"/>
</dbReference>
<organism evidence="10 11">
    <name type="scientific">Morella rubra</name>
    <name type="common">Chinese bayberry</name>
    <dbReference type="NCBI Taxonomy" id="262757"/>
    <lineage>
        <taxon>Eukaryota</taxon>
        <taxon>Viridiplantae</taxon>
        <taxon>Streptophyta</taxon>
        <taxon>Embryophyta</taxon>
        <taxon>Tracheophyta</taxon>
        <taxon>Spermatophyta</taxon>
        <taxon>Magnoliopsida</taxon>
        <taxon>eudicotyledons</taxon>
        <taxon>Gunneridae</taxon>
        <taxon>Pentapetalae</taxon>
        <taxon>rosids</taxon>
        <taxon>fabids</taxon>
        <taxon>Fagales</taxon>
        <taxon>Myricaceae</taxon>
        <taxon>Morella</taxon>
    </lineage>
</organism>
<keyword evidence="5 6" id="KW-0443">Lipid metabolism</keyword>